<keyword evidence="1" id="KW-0472">Membrane</keyword>
<keyword evidence="1" id="KW-0812">Transmembrane</keyword>
<gene>
    <name evidence="2" type="ORF">BJ875DRAFT_459559</name>
</gene>
<protein>
    <submittedName>
        <fullName evidence="2">Uncharacterized protein</fullName>
    </submittedName>
</protein>
<name>A0A9P8C6F4_9HELO</name>
<proteinExistence type="predicted"/>
<keyword evidence="3" id="KW-1185">Reference proteome</keyword>
<evidence type="ECO:0000313" key="3">
    <source>
        <dbReference type="Proteomes" id="UP000824998"/>
    </source>
</evidence>
<dbReference type="EMBL" id="MU251437">
    <property type="protein sequence ID" value="KAG9235245.1"/>
    <property type="molecule type" value="Genomic_DNA"/>
</dbReference>
<accession>A0A9P8C6F4</accession>
<organism evidence="2 3">
    <name type="scientific">Amylocarpus encephaloides</name>
    <dbReference type="NCBI Taxonomy" id="45428"/>
    <lineage>
        <taxon>Eukaryota</taxon>
        <taxon>Fungi</taxon>
        <taxon>Dikarya</taxon>
        <taxon>Ascomycota</taxon>
        <taxon>Pezizomycotina</taxon>
        <taxon>Leotiomycetes</taxon>
        <taxon>Helotiales</taxon>
        <taxon>Helotiales incertae sedis</taxon>
        <taxon>Amylocarpus</taxon>
    </lineage>
</organism>
<feature type="transmembrane region" description="Helical" evidence="1">
    <location>
        <begin position="32"/>
        <end position="51"/>
    </location>
</feature>
<sequence>MPLSHHLLVGAFVSIFPFGLHCERDVMSLAVSWWVRLLTLINCLLVVIYFVSQSAARPVSSPNKIAY</sequence>
<dbReference type="AlphaFoldDB" id="A0A9P8C6F4"/>
<comment type="caution">
    <text evidence="2">The sequence shown here is derived from an EMBL/GenBank/DDBJ whole genome shotgun (WGS) entry which is preliminary data.</text>
</comment>
<keyword evidence="1" id="KW-1133">Transmembrane helix</keyword>
<evidence type="ECO:0000256" key="1">
    <source>
        <dbReference type="SAM" id="Phobius"/>
    </source>
</evidence>
<evidence type="ECO:0000313" key="2">
    <source>
        <dbReference type="EMBL" id="KAG9235245.1"/>
    </source>
</evidence>
<dbReference type="Proteomes" id="UP000824998">
    <property type="component" value="Unassembled WGS sequence"/>
</dbReference>
<reference evidence="2" key="1">
    <citation type="journal article" date="2021" name="IMA Fungus">
        <title>Genomic characterization of three marine fungi, including Emericellopsis atlantica sp. nov. with signatures of a generalist lifestyle and marine biomass degradation.</title>
        <authorList>
            <person name="Hagestad O.C."/>
            <person name="Hou L."/>
            <person name="Andersen J.H."/>
            <person name="Hansen E.H."/>
            <person name="Altermark B."/>
            <person name="Li C."/>
            <person name="Kuhnert E."/>
            <person name="Cox R.J."/>
            <person name="Crous P.W."/>
            <person name="Spatafora J.W."/>
            <person name="Lail K."/>
            <person name="Amirebrahimi M."/>
            <person name="Lipzen A."/>
            <person name="Pangilinan J."/>
            <person name="Andreopoulos W."/>
            <person name="Hayes R.D."/>
            <person name="Ng V."/>
            <person name="Grigoriev I.V."/>
            <person name="Jackson S.A."/>
            <person name="Sutton T.D.S."/>
            <person name="Dobson A.D.W."/>
            <person name="Rama T."/>
        </authorList>
    </citation>
    <scope>NUCLEOTIDE SEQUENCE</scope>
    <source>
        <strain evidence="2">TRa018bII</strain>
    </source>
</reference>